<keyword evidence="1" id="KW-0472">Membrane</keyword>
<proteinExistence type="predicted"/>
<feature type="transmembrane region" description="Helical" evidence="1">
    <location>
        <begin position="20"/>
        <end position="45"/>
    </location>
</feature>
<organism evidence="2 3">
    <name type="scientific">Aquamicrobium phage P14</name>
    <dbReference type="NCBI Taxonomy" id="1927013"/>
    <lineage>
        <taxon>Viruses</taxon>
        <taxon>Duplodnaviria</taxon>
        <taxon>Heunggongvirae</taxon>
        <taxon>Uroviricota</taxon>
        <taxon>Caudoviricetes</taxon>
        <taxon>Autographivirales</taxon>
        <taxon>Autonotataviridae</taxon>
        <taxon>Aqualcavirus</taxon>
        <taxon>Aqualcavirus P14</taxon>
    </lineage>
</organism>
<keyword evidence="1" id="KW-0812">Transmembrane</keyword>
<evidence type="ECO:0000313" key="3">
    <source>
        <dbReference type="Proteomes" id="UP000225023"/>
    </source>
</evidence>
<reference evidence="3" key="1">
    <citation type="journal article" date="2017" name="Genes (Basel)">
        <title>Genome Analysis of a Novel Broad Host Range Proteobacteria Phage Isolated from a Bioreactor Treating Industrial Wastewater.</title>
        <authorList>
            <person name="de Leeuw M."/>
            <person name="Baron M."/>
            <person name="Brenner A."/>
            <person name="Kushmaro A."/>
        </authorList>
    </citation>
    <scope>NUCLEOTIDE SEQUENCE [LARGE SCALE GENOMIC DNA]</scope>
</reference>
<sequence>MKTENITNASAAGYLGMTILGVPVADIVTILTGVWITCQLCWWFYQRYKEFKNGRK</sequence>
<evidence type="ECO:0008006" key="4">
    <source>
        <dbReference type="Google" id="ProtNLM"/>
    </source>
</evidence>
<protein>
    <recommendedName>
        <fullName evidence="4">Holin</fullName>
    </recommendedName>
</protein>
<dbReference type="Proteomes" id="UP000225023">
    <property type="component" value="Segment"/>
</dbReference>
<evidence type="ECO:0000256" key="1">
    <source>
        <dbReference type="SAM" id="Phobius"/>
    </source>
</evidence>
<accession>A0A1L5C068</accession>
<name>A0A1L5C068_9CAUD</name>
<dbReference type="EMBL" id="KX660669">
    <property type="protein sequence ID" value="APL99503.1"/>
    <property type="molecule type" value="Genomic_DNA"/>
</dbReference>
<gene>
    <name evidence="2" type="ORF">BB738_0450</name>
</gene>
<keyword evidence="3" id="KW-1185">Reference proteome</keyword>
<evidence type="ECO:0000313" key="2">
    <source>
        <dbReference type="EMBL" id="APL99503.1"/>
    </source>
</evidence>
<keyword evidence="1" id="KW-1133">Transmembrane helix</keyword>